<dbReference type="PROSITE" id="PS50006">
    <property type="entry name" value="FHA_DOMAIN"/>
    <property type="match status" value="1"/>
</dbReference>
<dbReference type="InterPro" id="IPR000253">
    <property type="entry name" value="FHA_dom"/>
</dbReference>
<dbReference type="Pfam" id="PF00498">
    <property type="entry name" value="FHA"/>
    <property type="match status" value="1"/>
</dbReference>
<sequence length="162" mass="16812">MAELMCPGCKADMPAGTQYCQSCFLTPVTKPSVAENACGDPDCPTGGQPPAAGCRPCGLSGASAPTLSFAWGTVAVPADQPLVVGRENSPIASQLGDYSNISRRHAEVRSDGRALTVVDLDSMNGTFVNDQRLAPNQETPVRAGDKIRFAARLEATVTGEAS</sequence>
<keyword evidence="1" id="KW-0597">Phosphoprotein</keyword>
<dbReference type="Gene3D" id="2.60.200.20">
    <property type="match status" value="1"/>
</dbReference>
<evidence type="ECO:0000313" key="4">
    <source>
        <dbReference type="Proteomes" id="UP000219612"/>
    </source>
</evidence>
<keyword evidence="4" id="KW-1185">Reference proteome</keyword>
<organism evidence="3 4">
    <name type="scientific">Paractinoplanes atraurantiacus</name>
    <dbReference type="NCBI Taxonomy" id="1036182"/>
    <lineage>
        <taxon>Bacteria</taxon>
        <taxon>Bacillati</taxon>
        <taxon>Actinomycetota</taxon>
        <taxon>Actinomycetes</taxon>
        <taxon>Micromonosporales</taxon>
        <taxon>Micromonosporaceae</taxon>
        <taxon>Paractinoplanes</taxon>
    </lineage>
</organism>
<dbReference type="SUPFAM" id="SSF49879">
    <property type="entry name" value="SMAD/FHA domain"/>
    <property type="match status" value="1"/>
</dbReference>
<dbReference type="InterPro" id="IPR008984">
    <property type="entry name" value="SMAD_FHA_dom_sf"/>
</dbReference>
<protein>
    <submittedName>
        <fullName evidence="3">FHA domain-containing protein</fullName>
    </submittedName>
</protein>
<evidence type="ECO:0000259" key="2">
    <source>
        <dbReference type="PROSITE" id="PS50006"/>
    </source>
</evidence>
<dbReference type="CDD" id="cd00060">
    <property type="entry name" value="FHA"/>
    <property type="match status" value="1"/>
</dbReference>
<dbReference type="Proteomes" id="UP000219612">
    <property type="component" value="Unassembled WGS sequence"/>
</dbReference>
<dbReference type="InterPro" id="IPR050923">
    <property type="entry name" value="Cell_Proc_Reg/RNA_Proc"/>
</dbReference>
<name>A0A285JX71_9ACTN</name>
<dbReference type="AlphaFoldDB" id="A0A285JX71"/>
<evidence type="ECO:0000256" key="1">
    <source>
        <dbReference type="ARBA" id="ARBA00022553"/>
    </source>
</evidence>
<evidence type="ECO:0000313" key="3">
    <source>
        <dbReference type="EMBL" id="SNY64888.1"/>
    </source>
</evidence>
<accession>A0A285JX71</accession>
<gene>
    <name evidence="3" type="ORF">SAMN05421748_12780</name>
</gene>
<proteinExistence type="predicted"/>
<reference evidence="4" key="1">
    <citation type="submission" date="2017-09" db="EMBL/GenBank/DDBJ databases">
        <authorList>
            <person name="Varghese N."/>
            <person name="Submissions S."/>
        </authorList>
    </citation>
    <scope>NUCLEOTIDE SEQUENCE [LARGE SCALE GENOMIC DNA]</scope>
    <source>
        <strain evidence="4">CGMCC 4.6857</strain>
    </source>
</reference>
<dbReference type="EMBL" id="OBDY01000027">
    <property type="protein sequence ID" value="SNY64888.1"/>
    <property type="molecule type" value="Genomic_DNA"/>
</dbReference>
<dbReference type="OrthoDB" id="5240729at2"/>
<dbReference type="PANTHER" id="PTHR23308">
    <property type="entry name" value="NUCLEAR INHIBITOR OF PROTEIN PHOSPHATASE-1"/>
    <property type="match status" value="1"/>
</dbReference>
<feature type="domain" description="FHA" evidence="2">
    <location>
        <begin position="82"/>
        <end position="133"/>
    </location>
</feature>
<dbReference type="SMART" id="SM00240">
    <property type="entry name" value="FHA"/>
    <property type="match status" value="1"/>
</dbReference>